<keyword evidence="7" id="KW-1185">Reference proteome</keyword>
<dbReference type="AlphaFoldDB" id="A0A5N5K5K1"/>
<dbReference type="InterPro" id="IPR006514">
    <property type="entry name" value="IRX15/GXM/AGM"/>
</dbReference>
<accession>A0A5N5K5K1</accession>
<dbReference type="EMBL" id="VDCV01000015">
    <property type="protein sequence ID" value="KAB5524815.1"/>
    <property type="molecule type" value="Genomic_DNA"/>
</dbReference>
<evidence type="ECO:0000256" key="2">
    <source>
        <dbReference type="ARBA" id="ARBA00022692"/>
    </source>
</evidence>
<feature type="compositionally biased region" description="Polar residues" evidence="5">
    <location>
        <begin position="313"/>
        <end position="322"/>
    </location>
</feature>
<sequence length="905" mass="100591">MAFGRRRKGQLDKAYYCQDLWWKGQTNRAGARAQHFIKIIGDRRISKCQLAHEAPGRMNAIYTAGLMARNRENGEADVFVHDVNRVVEHKFSKFFLCKGYLTDILLSKCLSKGIGRRRKRQPTGQASQAYGLAWGDGGRDNQQGQPNKAGVTAQHFIKIVGDSRISKCQLANVAPGIMNAIYTAGLMARNRFTGEADVFVHDVDRVKEDKFSKFFLYKGYLTHILLSKWLSMTIRRRRKGQPAGQASLAYGLAWFEAEGTAQQGMLLARFETAEETTNRSGVAGLWPSVGCGGKDISTGHTIGKFYTGRDNPTRQASQPSISLKSSVIRESPGVNLPIRWKGQPTGQALQAYGLALGAAKRTPRQGILLGSFTPEGTTQQGDVGRNNQQVRSCRPMAWRGVQWKGNLDRTYYWEVLRRKGQPNKAGVTAQHFIKIVGDPRISRCQLAHVASGLMNAIYTAGLMGINRENREADVFVHDVDKRKGHLDRAYYWEVLRRKGQPNKAGVTAQHFIKIVGDPRISRCQLAYVAPGIMNAIYTAGLMGRNRENGEADEFVHDVDRWKGNLDRTYFWEVLRRKGQPNKAGVTAQHFIKIVGDPRISRCQLAHVASGLKNAIYTAGLMGRNRENREADVFVHDVDKRKGHLDRAYYWEVLRRKGQPNKAGVTAQHFIKIVGDPRISRCQLAYVALGIMNAIYTAGLMGRNRENGEADVFVHDVDRETVEGTTNRKGQPNKAGVTAQHFIKIVGDSRISRCQLAHVAPGIMITIYTAGLMGRNRENGEADVFVHDVTAEGTTNRSGLAGLWPSVGCSGKDTSTGHTIGKCQLAHVAQGIMNAIYTAGLMGRNRENGDADVFVHDVDRVIEDQFSKFFLCKGYLIDILLSKWLCIAIGWRRKGPATGQASQSYD</sequence>
<evidence type="ECO:0000313" key="6">
    <source>
        <dbReference type="EMBL" id="KAB5524815.1"/>
    </source>
</evidence>
<evidence type="ECO:0000256" key="1">
    <source>
        <dbReference type="ARBA" id="ARBA00004194"/>
    </source>
</evidence>
<feature type="region of interest" description="Disordered" evidence="5">
    <location>
        <begin position="303"/>
        <end position="322"/>
    </location>
</feature>
<keyword evidence="4" id="KW-0472">Membrane</keyword>
<name>A0A5N5K5K1_9ROSI</name>
<protein>
    <submittedName>
        <fullName evidence="6">Uncharacterized protein</fullName>
    </submittedName>
</protein>
<evidence type="ECO:0000256" key="4">
    <source>
        <dbReference type="ARBA" id="ARBA00023136"/>
    </source>
</evidence>
<proteinExistence type="predicted"/>
<evidence type="ECO:0000256" key="5">
    <source>
        <dbReference type="SAM" id="MobiDB-lite"/>
    </source>
</evidence>
<organism evidence="6 7">
    <name type="scientific">Salix brachista</name>
    <dbReference type="NCBI Taxonomy" id="2182728"/>
    <lineage>
        <taxon>Eukaryota</taxon>
        <taxon>Viridiplantae</taxon>
        <taxon>Streptophyta</taxon>
        <taxon>Embryophyta</taxon>
        <taxon>Tracheophyta</taxon>
        <taxon>Spermatophyta</taxon>
        <taxon>Magnoliopsida</taxon>
        <taxon>eudicotyledons</taxon>
        <taxon>Gunneridae</taxon>
        <taxon>Pentapetalae</taxon>
        <taxon>rosids</taxon>
        <taxon>fabids</taxon>
        <taxon>Malpighiales</taxon>
        <taxon>Salicaceae</taxon>
        <taxon>Saliceae</taxon>
        <taxon>Salix</taxon>
    </lineage>
</organism>
<dbReference type="Proteomes" id="UP000326939">
    <property type="component" value="Chromosome 15"/>
</dbReference>
<evidence type="ECO:0000313" key="7">
    <source>
        <dbReference type="Proteomes" id="UP000326939"/>
    </source>
</evidence>
<keyword evidence="3" id="KW-1133">Transmembrane helix</keyword>
<gene>
    <name evidence="6" type="ORF">DKX38_022564</name>
</gene>
<dbReference type="Pfam" id="PF21729">
    <property type="entry name" value="IRX15_IRX15L_GXM"/>
    <property type="match status" value="3"/>
</dbReference>
<evidence type="ECO:0000256" key="3">
    <source>
        <dbReference type="ARBA" id="ARBA00022989"/>
    </source>
</evidence>
<dbReference type="GO" id="GO:0045492">
    <property type="term" value="P:xylan biosynthetic process"/>
    <property type="evidence" value="ECO:0007669"/>
    <property type="project" value="InterPro"/>
</dbReference>
<keyword evidence="2" id="KW-0812">Transmembrane</keyword>
<reference evidence="7" key="1">
    <citation type="journal article" date="2019" name="Gigascience">
        <title>De novo genome assembly of the endangered Acer yangbiense, a plant species with extremely small populations endemic to Yunnan Province, China.</title>
        <authorList>
            <person name="Yang J."/>
            <person name="Wariss H.M."/>
            <person name="Tao L."/>
            <person name="Zhang R."/>
            <person name="Yun Q."/>
            <person name="Hollingsworth P."/>
            <person name="Dao Z."/>
            <person name="Luo G."/>
            <person name="Guo H."/>
            <person name="Ma Y."/>
            <person name="Sun W."/>
        </authorList>
    </citation>
    <scope>NUCLEOTIDE SEQUENCE [LARGE SCALE GENOMIC DNA]</scope>
    <source>
        <strain evidence="7">cv. br00</strain>
    </source>
</reference>
<dbReference type="PANTHER" id="PTHR31444">
    <property type="entry name" value="OS11G0490100 PROTEIN"/>
    <property type="match status" value="1"/>
</dbReference>
<comment type="caution">
    <text evidence="6">The sequence shown here is derived from an EMBL/GenBank/DDBJ whole genome shotgun (WGS) entry which is preliminary data.</text>
</comment>
<comment type="subcellular location">
    <subcellularLocation>
        <location evidence="1">Golgi apparatus membrane</location>
        <topology evidence="1">Single-pass membrane protein</topology>
    </subcellularLocation>
</comment>
<dbReference type="GO" id="GO:0000139">
    <property type="term" value="C:Golgi membrane"/>
    <property type="evidence" value="ECO:0007669"/>
    <property type="project" value="UniProtKB-SubCell"/>
</dbReference>